<evidence type="ECO:0000256" key="1">
    <source>
        <dbReference type="SAM" id="MobiDB-lite"/>
    </source>
</evidence>
<evidence type="ECO:0000256" key="2">
    <source>
        <dbReference type="SAM" id="SignalP"/>
    </source>
</evidence>
<gene>
    <name evidence="3" type="ORF">HZI73_24630</name>
</gene>
<sequence>MENKLKKVVSGLLIICLLLFSLTACRSEKTESSHDSGNESKNHASDDAESKEDTLASKIYGAIEPLSSNEKLIIGSLSGAPHGFTEHLIEKLGGYEYANLDTDVIVFGNGPIMVEAMASESCDVGLYGLGGVISGTIGQGIINIGPGSRDYDGLMIFAPNDSPIVQAGQTLEDSPGVYGTAELWKGQEVFCPVGTTLYYTLIKGIEKFGLTADDILVTHMTPENTNTALRAGKCEVGGLWGAFSYNDINENFTPVIRAGDVGVNLITNYAATPSALKNKRDAVKKWMELYFVTIDWINESDENLDQAVEWFLEWNKDNGITSSEFEIRTMFEVSDCYTLEEAYEIINTPSKNGEYSKFVEWTIDPLKFFVEIGNYDDEDVEDILQPQYWDTTLLEEIYKEHN</sequence>
<dbReference type="PANTHER" id="PTHR30024">
    <property type="entry name" value="ALIPHATIC SULFONATES-BINDING PROTEIN-RELATED"/>
    <property type="match status" value="1"/>
</dbReference>
<keyword evidence="2" id="KW-0732">Signal</keyword>
<proteinExistence type="predicted"/>
<dbReference type="EMBL" id="CP058649">
    <property type="protein sequence ID" value="QUI25288.1"/>
    <property type="molecule type" value="Genomic_DNA"/>
</dbReference>
<feature type="region of interest" description="Disordered" evidence="1">
    <location>
        <begin position="30"/>
        <end position="50"/>
    </location>
</feature>
<protein>
    <recommendedName>
        <fullName evidence="5">SsuA/THI5-like domain-containing protein</fullName>
    </recommendedName>
</protein>
<dbReference type="Proteomes" id="UP000683246">
    <property type="component" value="Chromosome"/>
</dbReference>
<dbReference type="RefSeq" id="WP_212695988.1">
    <property type="nucleotide sequence ID" value="NZ_CP058649.1"/>
</dbReference>
<accession>A0A8J8SJ79</accession>
<dbReference type="Gene3D" id="3.40.190.10">
    <property type="entry name" value="Periplasmic binding protein-like II"/>
    <property type="match status" value="2"/>
</dbReference>
<evidence type="ECO:0008006" key="5">
    <source>
        <dbReference type="Google" id="ProtNLM"/>
    </source>
</evidence>
<evidence type="ECO:0000313" key="3">
    <source>
        <dbReference type="EMBL" id="QUI25288.1"/>
    </source>
</evidence>
<dbReference type="KEGG" id="vpy:HZI73_24630"/>
<reference evidence="3" key="1">
    <citation type="submission" date="2020-07" db="EMBL/GenBank/DDBJ databases">
        <title>Vallitalea pronyensis genome.</title>
        <authorList>
            <person name="Postec A."/>
        </authorList>
    </citation>
    <scope>NUCLEOTIDE SEQUENCE</scope>
    <source>
        <strain evidence="3">FatNI3</strain>
    </source>
</reference>
<dbReference type="SUPFAM" id="SSF53850">
    <property type="entry name" value="Periplasmic binding protein-like II"/>
    <property type="match status" value="1"/>
</dbReference>
<dbReference type="AlphaFoldDB" id="A0A8J8SJ79"/>
<feature type="chain" id="PRO_5035179042" description="SsuA/THI5-like domain-containing protein" evidence="2">
    <location>
        <begin position="27"/>
        <end position="402"/>
    </location>
</feature>
<name>A0A8J8SJ79_9FIRM</name>
<feature type="signal peptide" evidence="2">
    <location>
        <begin position="1"/>
        <end position="26"/>
    </location>
</feature>
<evidence type="ECO:0000313" key="4">
    <source>
        <dbReference type="Proteomes" id="UP000683246"/>
    </source>
</evidence>
<dbReference type="PROSITE" id="PS51257">
    <property type="entry name" value="PROKAR_LIPOPROTEIN"/>
    <property type="match status" value="1"/>
</dbReference>
<organism evidence="3 4">
    <name type="scientific">Vallitalea pronyensis</name>
    <dbReference type="NCBI Taxonomy" id="1348613"/>
    <lineage>
        <taxon>Bacteria</taxon>
        <taxon>Bacillati</taxon>
        <taxon>Bacillota</taxon>
        <taxon>Clostridia</taxon>
        <taxon>Lachnospirales</taxon>
        <taxon>Vallitaleaceae</taxon>
        <taxon>Vallitalea</taxon>
    </lineage>
</organism>
<keyword evidence="4" id="KW-1185">Reference proteome</keyword>